<proteinExistence type="predicted"/>
<feature type="transmembrane region" description="Helical" evidence="2">
    <location>
        <begin position="52"/>
        <end position="69"/>
    </location>
</feature>
<feature type="compositionally biased region" description="Low complexity" evidence="1">
    <location>
        <begin position="155"/>
        <end position="167"/>
    </location>
</feature>
<evidence type="ECO:0000313" key="4">
    <source>
        <dbReference type="Proteomes" id="UP000799423"/>
    </source>
</evidence>
<feature type="transmembrane region" description="Helical" evidence="2">
    <location>
        <begin position="111"/>
        <end position="130"/>
    </location>
</feature>
<evidence type="ECO:0008006" key="5">
    <source>
        <dbReference type="Google" id="ProtNLM"/>
    </source>
</evidence>
<evidence type="ECO:0000256" key="2">
    <source>
        <dbReference type="SAM" id="Phobius"/>
    </source>
</evidence>
<keyword evidence="2" id="KW-1133">Transmembrane helix</keyword>
<reference evidence="3" key="1">
    <citation type="submission" date="2020-01" db="EMBL/GenBank/DDBJ databases">
        <authorList>
            <consortium name="DOE Joint Genome Institute"/>
            <person name="Haridas S."/>
            <person name="Albert R."/>
            <person name="Binder M."/>
            <person name="Bloem J."/>
            <person name="Labutti K."/>
            <person name="Salamov A."/>
            <person name="Andreopoulos B."/>
            <person name="Baker S.E."/>
            <person name="Barry K."/>
            <person name="Bills G."/>
            <person name="Bluhm B.H."/>
            <person name="Cannon C."/>
            <person name="Castanera R."/>
            <person name="Culley D.E."/>
            <person name="Daum C."/>
            <person name="Ezra D."/>
            <person name="Gonzalez J.B."/>
            <person name="Henrissat B."/>
            <person name="Kuo A."/>
            <person name="Liang C."/>
            <person name="Lipzen A."/>
            <person name="Lutzoni F."/>
            <person name="Magnuson J."/>
            <person name="Mondo S."/>
            <person name="Nolan M."/>
            <person name="Ohm R."/>
            <person name="Pangilinan J."/>
            <person name="Park H.-J."/>
            <person name="Ramirez L."/>
            <person name="Alfaro M."/>
            <person name="Sun H."/>
            <person name="Tritt A."/>
            <person name="Yoshinaga Y."/>
            <person name="Zwiers L.-H."/>
            <person name="Turgeon B.G."/>
            <person name="Goodwin S.B."/>
            <person name="Spatafora J.W."/>
            <person name="Crous P.W."/>
            <person name="Grigoriev I.V."/>
        </authorList>
    </citation>
    <scope>NUCLEOTIDE SEQUENCE</scope>
    <source>
        <strain evidence="3">IPT5</strain>
    </source>
</reference>
<sequence length="246" mass="27408">MGVFDLLNKPLFSSRFKLHVHLLQVLLVSIAVGLSVPRLFIKNVPRTRSGTIALGMGAKSLILLAYLLASDYVPKFRRWHSYKAHMIIACLEVLFWSGVAGLIFQANRKSCVGITCTLSWIVMGVAVIIIQTEIWCSAVSIREFREYKAGIRTGASPTSKISSATSSLPRRHDDSEMQHLPSTTSSPSSVDPPKQTYTHAERQHSGHSGSMRSQGWQESRGEERSHQGHLPRYQGQDQQQSGYTRS</sequence>
<accession>A0A6A7BHX5</accession>
<dbReference type="OrthoDB" id="3436860at2759"/>
<gene>
    <name evidence="3" type="ORF">T440DRAFT_542454</name>
</gene>
<name>A0A6A7BHX5_9PLEO</name>
<dbReference type="Proteomes" id="UP000799423">
    <property type="component" value="Unassembled WGS sequence"/>
</dbReference>
<keyword evidence="2" id="KW-0472">Membrane</keyword>
<evidence type="ECO:0000313" key="3">
    <source>
        <dbReference type="EMBL" id="KAF2854862.1"/>
    </source>
</evidence>
<feature type="transmembrane region" description="Helical" evidence="2">
    <location>
        <begin position="20"/>
        <end position="40"/>
    </location>
</feature>
<keyword evidence="4" id="KW-1185">Reference proteome</keyword>
<feature type="compositionally biased region" description="Polar residues" evidence="1">
    <location>
        <begin position="206"/>
        <end position="217"/>
    </location>
</feature>
<protein>
    <recommendedName>
        <fullName evidence="5">MARVEL domain-containing protein</fullName>
    </recommendedName>
</protein>
<feature type="compositionally biased region" description="Polar residues" evidence="1">
    <location>
        <begin position="235"/>
        <end position="246"/>
    </location>
</feature>
<organism evidence="3 4">
    <name type="scientific">Plenodomus tracheiphilus IPT5</name>
    <dbReference type="NCBI Taxonomy" id="1408161"/>
    <lineage>
        <taxon>Eukaryota</taxon>
        <taxon>Fungi</taxon>
        <taxon>Dikarya</taxon>
        <taxon>Ascomycota</taxon>
        <taxon>Pezizomycotina</taxon>
        <taxon>Dothideomycetes</taxon>
        <taxon>Pleosporomycetidae</taxon>
        <taxon>Pleosporales</taxon>
        <taxon>Pleosporineae</taxon>
        <taxon>Leptosphaeriaceae</taxon>
        <taxon>Plenodomus</taxon>
    </lineage>
</organism>
<feature type="region of interest" description="Disordered" evidence="1">
    <location>
        <begin position="154"/>
        <end position="246"/>
    </location>
</feature>
<feature type="transmembrane region" description="Helical" evidence="2">
    <location>
        <begin position="84"/>
        <end position="104"/>
    </location>
</feature>
<keyword evidence="2" id="KW-0812">Transmembrane</keyword>
<evidence type="ECO:0000256" key="1">
    <source>
        <dbReference type="SAM" id="MobiDB-lite"/>
    </source>
</evidence>
<dbReference type="EMBL" id="MU006292">
    <property type="protein sequence ID" value="KAF2854862.1"/>
    <property type="molecule type" value="Genomic_DNA"/>
</dbReference>
<dbReference type="AlphaFoldDB" id="A0A6A7BHX5"/>